<keyword evidence="2" id="KW-1185">Reference proteome</keyword>
<evidence type="ECO:0000313" key="2">
    <source>
        <dbReference type="Proteomes" id="UP000604046"/>
    </source>
</evidence>
<name>A0A812M458_9DINO</name>
<reference evidence="1" key="1">
    <citation type="submission" date="2021-02" db="EMBL/GenBank/DDBJ databases">
        <authorList>
            <person name="Dougan E. K."/>
            <person name="Rhodes N."/>
            <person name="Thang M."/>
            <person name="Chan C."/>
        </authorList>
    </citation>
    <scope>NUCLEOTIDE SEQUENCE</scope>
</reference>
<comment type="caution">
    <text evidence="1">The sequence shown here is derived from an EMBL/GenBank/DDBJ whole genome shotgun (WGS) entry which is preliminary data.</text>
</comment>
<proteinExistence type="predicted"/>
<sequence length="681" mass="76523">MTSVPEQHLAQTRRVPIRNRLPQLSEACCVAPCQRSCQKQSHLQNPALPAVLSKYAEVMGEYEELFSHISHSFIYAQKGSAHAGHENHEKVLSAKKLLAPATGMFTQEEFWYFEGEDLANLASDGFRLSRSSGHGRLFVLLPTGATVPSPQINGVPLTSPYGTVYGDQTLPVPLMWDFKLSSHTLRVTGLNFPAHLQITSSYQPLLAWSSSQLEHSCTTEAAGYLKCKDKALKVKFPSGATKVDVTFFMRARCLGSRDCSDASPACETTSDVRAQYQDECINHLPSSGTKVSWANEFFMLDDAWCLASNDADYDYLCDDVDSPPKFNIFTASFGAGDNRQNVVGADVWHKYHISIRGRKHMVYIDDKFQGGRWSRSAGHDGQIVIDAAYNEIHVWGLTVSSKTPVIRVADIHHKDESSAKGRYFNFNADDLWIQEDQYENGQEQFDARVQQCQFDEAGDPFEDFTEFNDRELTVTIDGVDSNDVVAHKWTAHGKQKWNEGDGQFRRGDLLLMDPSLKCPACKDNLGVRAWNLPCGQLSHAIHVKDTQHVSGYVDMHFWFDNMPADLFGYKGESEIVGTVRQCRYNPTTGGPINGPFHNARVDVRVWTQVPHGRREHDPAEHQFLVDDFLLTDPSVTCPKCRWILNSLRVLHNRHDGYGSYQKGIIFSFDSGIAIPHEGHQR</sequence>
<dbReference type="Proteomes" id="UP000604046">
    <property type="component" value="Unassembled WGS sequence"/>
</dbReference>
<dbReference type="EMBL" id="CAJNDS010001213">
    <property type="protein sequence ID" value="CAE7251854.1"/>
    <property type="molecule type" value="Genomic_DNA"/>
</dbReference>
<dbReference type="AlphaFoldDB" id="A0A812M458"/>
<protein>
    <submittedName>
        <fullName evidence="1">Uncharacterized protein</fullName>
    </submittedName>
</protein>
<gene>
    <name evidence="1" type="ORF">SNAT2548_LOCUS12506</name>
</gene>
<evidence type="ECO:0000313" key="1">
    <source>
        <dbReference type="EMBL" id="CAE7251854.1"/>
    </source>
</evidence>
<dbReference type="OrthoDB" id="10461433at2759"/>
<feature type="non-terminal residue" evidence="1">
    <location>
        <position position="1"/>
    </location>
</feature>
<accession>A0A812M458</accession>
<organism evidence="1 2">
    <name type="scientific">Symbiodinium natans</name>
    <dbReference type="NCBI Taxonomy" id="878477"/>
    <lineage>
        <taxon>Eukaryota</taxon>
        <taxon>Sar</taxon>
        <taxon>Alveolata</taxon>
        <taxon>Dinophyceae</taxon>
        <taxon>Suessiales</taxon>
        <taxon>Symbiodiniaceae</taxon>
        <taxon>Symbiodinium</taxon>
    </lineage>
</organism>